<feature type="region of interest" description="Disordered" evidence="4">
    <location>
        <begin position="111"/>
        <end position="140"/>
    </location>
</feature>
<dbReference type="Pfam" id="PF00023">
    <property type="entry name" value="Ank"/>
    <property type="match status" value="1"/>
</dbReference>
<proteinExistence type="predicted"/>
<dbReference type="InterPro" id="IPR056884">
    <property type="entry name" value="NPHP3-like_N"/>
</dbReference>
<dbReference type="Pfam" id="PF12796">
    <property type="entry name" value="Ank_2"/>
    <property type="match status" value="3"/>
</dbReference>
<evidence type="ECO:0000313" key="8">
    <source>
        <dbReference type="Proteomes" id="UP000267029"/>
    </source>
</evidence>
<protein>
    <submittedName>
        <fullName evidence="9">ANK_REP_REGION domain-containing protein</fullName>
    </submittedName>
</protein>
<dbReference type="Pfam" id="PF13637">
    <property type="entry name" value="Ank_4"/>
    <property type="match status" value="1"/>
</dbReference>
<dbReference type="InterPro" id="IPR002110">
    <property type="entry name" value="Ankyrin_rpt"/>
</dbReference>
<dbReference type="PROSITE" id="PS50088">
    <property type="entry name" value="ANK_REPEAT"/>
    <property type="match status" value="9"/>
</dbReference>
<evidence type="ECO:0000313" key="9">
    <source>
        <dbReference type="WBParaSite" id="MCU_003484-RA"/>
    </source>
</evidence>
<feature type="domain" description="TANC1/2-like AAA+ ATPase lid" evidence="6">
    <location>
        <begin position="402"/>
        <end position="488"/>
    </location>
</feature>
<evidence type="ECO:0000313" key="7">
    <source>
        <dbReference type="EMBL" id="VDD74642.1"/>
    </source>
</evidence>
<feature type="repeat" description="ANK" evidence="3">
    <location>
        <begin position="809"/>
        <end position="841"/>
    </location>
</feature>
<dbReference type="PANTHER" id="PTHR24173:SF74">
    <property type="entry name" value="ANKYRIN REPEAT DOMAIN-CONTAINING PROTEIN 16"/>
    <property type="match status" value="1"/>
</dbReference>
<reference evidence="7 8" key="1">
    <citation type="submission" date="2018-10" db="EMBL/GenBank/DDBJ databases">
        <authorList>
            <consortium name="Pathogen Informatics"/>
        </authorList>
    </citation>
    <scope>NUCLEOTIDE SEQUENCE [LARGE SCALE GENOMIC DNA]</scope>
</reference>
<evidence type="ECO:0000256" key="4">
    <source>
        <dbReference type="SAM" id="MobiDB-lite"/>
    </source>
</evidence>
<feature type="repeat" description="ANK" evidence="3">
    <location>
        <begin position="979"/>
        <end position="1011"/>
    </location>
</feature>
<dbReference type="Pfam" id="PF24883">
    <property type="entry name" value="NPHP3_N"/>
    <property type="match status" value="1"/>
</dbReference>
<evidence type="ECO:0000259" key="6">
    <source>
        <dbReference type="Pfam" id="PF25520"/>
    </source>
</evidence>
<gene>
    <name evidence="7" type="ORF">MCOS_LOCUS645</name>
</gene>
<feature type="repeat" description="ANK" evidence="3">
    <location>
        <begin position="776"/>
        <end position="808"/>
    </location>
</feature>
<evidence type="ECO:0000256" key="1">
    <source>
        <dbReference type="ARBA" id="ARBA00022737"/>
    </source>
</evidence>
<keyword evidence="2 3" id="KW-0040">ANK repeat</keyword>
<dbReference type="PROSITE" id="PS50297">
    <property type="entry name" value="ANK_REP_REGION"/>
    <property type="match status" value="8"/>
</dbReference>
<keyword evidence="1" id="KW-0677">Repeat</keyword>
<feature type="region of interest" description="Disordered" evidence="4">
    <location>
        <begin position="43"/>
        <end position="78"/>
    </location>
</feature>
<feature type="repeat" description="ANK" evidence="3">
    <location>
        <begin position="875"/>
        <end position="907"/>
    </location>
</feature>
<feature type="repeat" description="ANK" evidence="3">
    <location>
        <begin position="1012"/>
        <end position="1044"/>
    </location>
</feature>
<evidence type="ECO:0000259" key="5">
    <source>
        <dbReference type="Pfam" id="PF24883"/>
    </source>
</evidence>
<dbReference type="Proteomes" id="UP000267029">
    <property type="component" value="Unassembled WGS sequence"/>
</dbReference>
<dbReference type="InterPro" id="IPR027417">
    <property type="entry name" value="P-loop_NTPase"/>
</dbReference>
<feature type="repeat" description="ANK" evidence="3">
    <location>
        <begin position="946"/>
        <end position="978"/>
    </location>
</feature>
<keyword evidence="8" id="KW-1185">Reference proteome</keyword>
<name>A0A158QSC3_MESCO</name>
<feature type="domain" description="Nephrocystin 3-like N-terminal" evidence="5">
    <location>
        <begin position="168"/>
        <end position="300"/>
    </location>
</feature>
<dbReference type="SMART" id="SM00248">
    <property type="entry name" value="ANK"/>
    <property type="match status" value="12"/>
</dbReference>
<dbReference type="Gene3D" id="1.25.40.20">
    <property type="entry name" value="Ankyrin repeat-containing domain"/>
    <property type="match status" value="5"/>
</dbReference>
<dbReference type="PRINTS" id="PR01415">
    <property type="entry name" value="ANKYRIN"/>
</dbReference>
<dbReference type="SUPFAM" id="SSF48403">
    <property type="entry name" value="Ankyrin repeat"/>
    <property type="match status" value="1"/>
</dbReference>
<feature type="compositionally biased region" description="Polar residues" evidence="4">
    <location>
        <begin position="44"/>
        <end position="59"/>
    </location>
</feature>
<accession>A0A158QSC3</accession>
<feature type="repeat" description="ANK" evidence="3">
    <location>
        <begin position="1045"/>
        <end position="1077"/>
    </location>
</feature>
<dbReference type="EMBL" id="UXSR01000058">
    <property type="protein sequence ID" value="VDD74642.1"/>
    <property type="molecule type" value="Genomic_DNA"/>
</dbReference>
<dbReference type="OrthoDB" id="427518at2759"/>
<feature type="repeat" description="ANK" evidence="3">
    <location>
        <begin position="842"/>
        <end position="874"/>
    </location>
</feature>
<sequence length="1203" mass="130512">MDNHCREQTDAVLLDSEIFKTPPMKEFTEEPVVRPSVEGLPVYSTRNGNASPLLDSSGSDGVVGQKCGDDKRGQLQSPGVGLVSRSFTHSDSAIPLSYGSSCHALRGPSLPLSTDSDAKTSPPAIPIRTTSSPQKHKPPPIFVGREWVLEKAARWLQLPQNGTPPPEATSCTFIVVGGPGSGKTCLFKQITRNDSLELTSRVLAYHACSNQFAASLNLPRFILSLRDQLASRTDAIGDYYRGRLAGGGGRIGRLFTSARLCAFPDEVLSEGVFKVLADIDPSHIGVKQKFFIAVDSADECLRLNPNSEVRAPPAVSTIGCTHKRLSQASSASDNTAELQNLSLHQSTGRIRQGWVSRNFLELLAINALFLPPWIGLFITCRRESQTILRRLFRCAMTVILDDTRCPSVAKDINDYVYARLRSEVSLQNCLALCPSGGQEMLQMLQYKSNASFLYLKIVLTAISECWLTPEYIRTIPGTLSGLFLWLCQRLLTPLPNDATTSLMLAVKPVLNLILTSPRPLTLPEIDVILHANNVSTEVLENWRHALSLPHFLTYDYPLYLHDQPQEWVRLLDYAELQQEKVLAFEHTSLRDWFLDVKYSTPVYVASSRDGHTMLAIAALNQITKSPCLSHSFTWDILYNFTRSNLYNSAEALHRLTSALRDVKLDFSVDTLGNLDCWSFLHDPILVHCSFAGSSISQLIEDALNYEHRSLDPQTTAAACNGTRPKERKPKPVILQTGSDKETSIGQLCTAAFQGKLEVVKTILKDNSVDVDARDAAGSTPLVLASRQGHLEIVKCLLAANARLDQIDQDGWSALRSAAWGGHRDVVKVLLEAGVDVDIVGPDCRTALRAAAWAGHEAIVQILLFAGADVDKPDAEGRTPLIAAAYMGCIDVINILADAGANLNHADQDGRTALSVAAFCVPQSTVHTQVVSNLLQLGANPNIGDRENVTPLIGAANSGRREVCELCLEADADVDALDKSGRSALVAAVVNGHVEVVQLLLFWCASVDTIDANGRSVLSIAAACGHTEVVRKLLDRGLDEAHRDHMGATPLHLASAAGHADVVRLLLESGAHLDETDNAGQTPLLVACQADHLAVIRLLLMPAVCTETGDNDAVHDLLEELVTGGEEDVDPHRVYDPLSTGGHDGFLGQAALETVARAAMDGRSPLRAAALNNNIPLVKLLLALGADLDQQVSKSQCSSLKTWD</sequence>
<dbReference type="InterPro" id="IPR058018">
    <property type="entry name" value="AAA_lid_TANC1/2"/>
</dbReference>
<organism evidence="7 8">
    <name type="scientific">Mesocestoides corti</name>
    <name type="common">Flatworm</name>
    <dbReference type="NCBI Taxonomy" id="53468"/>
    <lineage>
        <taxon>Eukaryota</taxon>
        <taxon>Metazoa</taxon>
        <taxon>Spiralia</taxon>
        <taxon>Lophotrochozoa</taxon>
        <taxon>Platyhelminthes</taxon>
        <taxon>Cestoda</taxon>
        <taxon>Eucestoda</taxon>
        <taxon>Cyclophyllidea</taxon>
        <taxon>Mesocestoididae</taxon>
        <taxon>Mesocestoides</taxon>
    </lineage>
</organism>
<evidence type="ECO:0000256" key="2">
    <source>
        <dbReference type="ARBA" id="ARBA00023043"/>
    </source>
</evidence>
<evidence type="ECO:0000256" key="3">
    <source>
        <dbReference type="PROSITE-ProRule" id="PRU00023"/>
    </source>
</evidence>
<reference evidence="9" key="2">
    <citation type="submission" date="2019-11" db="UniProtKB">
        <authorList>
            <consortium name="WormBaseParasite"/>
        </authorList>
    </citation>
    <scope>IDENTIFICATION</scope>
</reference>
<feature type="repeat" description="ANK" evidence="3">
    <location>
        <begin position="1160"/>
        <end position="1192"/>
    </location>
</feature>
<dbReference type="InterPro" id="IPR036770">
    <property type="entry name" value="Ankyrin_rpt-contain_sf"/>
</dbReference>
<dbReference type="Pfam" id="PF25520">
    <property type="entry name" value="AAA_lid_TANC1"/>
    <property type="match status" value="1"/>
</dbReference>
<dbReference type="WBParaSite" id="MCU_003484-RA">
    <property type="protein sequence ID" value="MCU_003484-RA"/>
    <property type="gene ID" value="MCU_003484"/>
</dbReference>
<dbReference type="PANTHER" id="PTHR24173">
    <property type="entry name" value="ANKYRIN REPEAT CONTAINING"/>
    <property type="match status" value="1"/>
</dbReference>
<dbReference type="Gene3D" id="3.40.50.300">
    <property type="entry name" value="P-loop containing nucleotide triphosphate hydrolases"/>
    <property type="match status" value="1"/>
</dbReference>
<dbReference type="STRING" id="53468.A0A158QSC3"/>
<dbReference type="AlphaFoldDB" id="A0A158QSC3"/>